<dbReference type="PANTHER" id="PTHR43133:SF60">
    <property type="entry name" value="RNA POLYMERASE SIGMA FACTOR SIGV"/>
    <property type="match status" value="1"/>
</dbReference>
<dbReference type="NCBIfam" id="TIGR02937">
    <property type="entry name" value="sigma70-ECF"/>
    <property type="match status" value="1"/>
</dbReference>
<reference evidence="7 8" key="1">
    <citation type="submission" date="2019-05" db="EMBL/GenBank/DDBJ databases">
        <title>We sequenced the genome of Paenibacillus hemerocallicola KCTC 33185 for further insight into its adaptation and study the phylogeny of Paenibacillus.</title>
        <authorList>
            <person name="Narsing Rao M.P."/>
        </authorList>
    </citation>
    <scope>NUCLEOTIDE SEQUENCE [LARGE SCALE GENOMIC DNA]</scope>
    <source>
        <strain evidence="7 8">KCTC 33185</strain>
    </source>
</reference>
<dbReference type="GO" id="GO:0006352">
    <property type="term" value="P:DNA-templated transcription initiation"/>
    <property type="evidence" value="ECO:0007669"/>
    <property type="project" value="InterPro"/>
</dbReference>
<protein>
    <submittedName>
        <fullName evidence="7">Sigma-70 family RNA polymerase sigma factor</fullName>
    </submittedName>
</protein>
<keyword evidence="8" id="KW-1185">Reference proteome</keyword>
<dbReference type="PANTHER" id="PTHR43133">
    <property type="entry name" value="RNA POLYMERASE ECF-TYPE SIGMA FACTO"/>
    <property type="match status" value="1"/>
</dbReference>
<sequence length="169" mass="19809">MTINKQFKSLLVHCITEHKENVYRLAYSYVKNSEDALDIVQDSIQKAFSSSGKLKSAESMKSWFYKIVVNTSLDFLRKHKKIQVVDENTLESYQPGNVDVYQDIDLERALDELPTIYRTVIVLRYFEDLKIEEIANVLSENMNTVKTRLYQALRMLRVKMVDESLKEET</sequence>
<evidence type="ECO:0000256" key="1">
    <source>
        <dbReference type="ARBA" id="ARBA00010641"/>
    </source>
</evidence>
<feature type="domain" description="RNA polymerase sigma-70 region 2" evidence="5">
    <location>
        <begin position="15"/>
        <end position="81"/>
    </location>
</feature>
<dbReference type="Pfam" id="PF04542">
    <property type="entry name" value="Sigma70_r2"/>
    <property type="match status" value="1"/>
</dbReference>
<dbReference type="Pfam" id="PF08281">
    <property type="entry name" value="Sigma70_r4_2"/>
    <property type="match status" value="1"/>
</dbReference>
<dbReference type="InterPro" id="IPR039425">
    <property type="entry name" value="RNA_pol_sigma-70-like"/>
</dbReference>
<evidence type="ECO:0000259" key="5">
    <source>
        <dbReference type="Pfam" id="PF04542"/>
    </source>
</evidence>
<evidence type="ECO:0000313" key="7">
    <source>
        <dbReference type="EMBL" id="TNJ64917.1"/>
    </source>
</evidence>
<accession>A0A5C4T939</accession>
<comment type="similarity">
    <text evidence="1">Belongs to the sigma-70 factor family. ECF subfamily.</text>
</comment>
<dbReference type="EMBL" id="VDCQ01000024">
    <property type="protein sequence ID" value="TNJ64917.1"/>
    <property type="molecule type" value="Genomic_DNA"/>
</dbReference>
<keyword evidence="3" id="KW-0731">Sigma factor</keyword>
<dbReference type="InterPro" id="IPR014284">
    <property type="entry name" value="RNA_pol_sigma-70_dom"/>
</dbReference>
<evidence type="ECO:0000256" key="3">
    <source>
        <dbReference type="ARBA" id="ARBA00023082"/>
    </source>
</evidence>
<comment type="caution">
    <text evidence="7">The sequence shown here is derived from an EMBL/GenBank/DDBJ whole genome shotgun (WGS) entry which is preliminary data.</text>
</comment>
<keyword evidence="2" id="KW-0805">Transcription regulation</keyword>
<dbReference type="Proteomes" id="UP000307943">
    <property type="component" value="Unassembled WGS sequence"/>
</dbReference>
<evidence type="ECO:0000259" key="6">
    <source>
        <dbReference type="Pfam" id="PF08281"/>
    </source>
</evidence>
<evidence type="ECO:0000256" key="2">
    <source>
        <dbReference type="ARBA" id="ARBA00023015"/>
    </source>
</evidence>
<dbReference type="SUPFAM" id="SSF88659">
    <property type="entry name" value="Sigma3 and sigma4 domains of RNA polymerase sigma factors"/>
    <property type="match status" value="1"/>
</dbReference>
<dbReference type="OrthoDB" id="9782703at2"/>
<dbReference type="InterPro" id="IPR007627">
    <property type="entry name" value="RNA_pol_sigma70_r2"/>
</dbReference>
<dbReference type="CDD" id="cd06171">
    <property type="entry name" value="Sigma70_r4"/>
    <property type="match status" value="1"/>
</dbReference>
<dbReference type="InterPro" id="IPR013324">
    <property type="entry name" value="RNA_pol_sigma_r3/r4-like"/>
</dbReference>
<gene>
    <name evidence="7" type="ORF">FE784_17970</name>
</gene>
<dbReference type="Gene3D" id="1.10.10.10">
    <property type="entry name" value="Winged helix-like DNA-binding domain superfamily/Winged helix DNA-binding domain"/>
    <property type="match status" value="1"/>
</dbReference>
<dbReference type="InterPro" id="IPR036388">
    <property type="entry name" value="WH-like_DNA-bd_sf"/>
</dbReference>
<name>A0A5C4T939_9BACL</name>
<dbReference type="Gene3D" id="1.10.1740.10">
    <property type="match status" value="1"/>
</dbReference>
<dbReference type="GO" id="GO:0003677">
    <property type="term" value="F:DNA binding"/>
    <property type="evidence" value="ECO:0007669"/>
    <property type="project" value="InterPro"/>
</dbReference>
<organism evidence="7 8">
    <name type="scientific">Paenibacillus hemerocallicola</name>
    <dbReference type="NCBI Taxonomy" id="1172614"/>
    <lineage>
        <taxon>Bacteria</taxon>
        <taxon>Bacillati</taxon>
        <taxon>Bacillota</taxon>
        <taxon>Bacilli</taxon>
        <taxon>Bacillales</taxon>
        <taxon>Paenibacillaceae</taxon>
        <taxon>Paenibacillus</taxon>
    </lineage>
</organism>
<dbReference type="GO" id="GO:0016987">
    <property type="term" value="F:sigma factor activity"/>
    <property type="evidence" value="ECO:0007669"/>
    <property type="project" value="UniProtKB-KW"/>
</dbReference>
<feature type="domain" description="RNA polymerase sigma factor 70 region 4 type 2" evidence="6">
    <location>
        <begin position="105"/>
        <end position="156"/>
    </location>
</feature>
<keyword evidence="4" id="KW-0804">Transcription</keyword>
<proteinExistence type="inferred from homology"/>
<dbReference type="InterPro" id="IPR013325">
    <property type="entry name" value="RNA_pol_sigma_r2"/>
</dbReference>
<evidence type="ECO:0000256" key="4">
    <source>
        <dbReference type="ARBA" id="ARBA00023163"/>
    </source>
</evidence>
<dbReference type="AlphaFoldDB" id="A0A5C4T939"/>
<dbReference type="RefSeq" id="WP_139603611.1">
    <property type="nucleotide sequence ID" value="NZ_VDCQ01000024.1"/>
</dbReference>
<dbReference type="InterPro" id="IPR013249">
    <property type="entry name" value="RNA_pol_sigma70_r4_t2"/>
</dbReference>
<evidence type="ECO:0000313" key="8">
    <source>
        <dbReference type="Proteomes" id="UP000307943"/>
    </source>
</evidence>
<dbReference type="SUPFAM" id="SSF88946">
    <property type="entry name" value="Sigma2 domain of RNA polymerase sigma factors"/>
    <property type="match status" value="1"/>
</dbReference>